<feature type="domain" description="DUF4440" evidence="1">
    <location>
        <begin position="5"/>
        <end position="64"/>
    </location>
</feature>
<dbReference type="Pfam" id="PF14534">
    <property type="entry name" value="DUF4440"/>
    <property type="match status" value="1"/>
</dbReference>
<keyword evidence="3" id="KW-1185">Reference proteome</keyword>
<reference evidence="2 3" key="1">
    <citation type="submission" date="2020-04" db="EMBL/GenBank/DDBJ databases">
        <authorList>
            <person name="Laetsch R D."/>
            <person name="Stevens L."/>
            <person name="Kumar S."/>
            <person name="Blaxter L. M."/>
        </authorList>
    </citation>
    <scope>NUCLEOTIDE SEQUENCE [LARGE SCALE GENOMIC DNA]</scope>
</reference>
<sequence>MLKFAESEEAEKLKKAEIHVVVDEIKQIGDVVIDRTRLTMKVENFETSGWSLTIWIKEDGQWKIRNTCTTFRAPKPDCQK</sequence>
<dbReference type="OrthoDB" id="5818509at2759"/>
<dbReference type="InterPro" id="IPR032710">
    <property type="entry name" value="NTF2-like_dom_sf"/>
</dbReference>
<proteinExistence type="predicted"/>
<dbReference type="Proteomes" id="UP000494206">
    <property type="component" value="Unassembled WGS sequence"/>
</dbReference>
<protein>
    <recommendedName>
        <fullName evidence="1">DUF4440 domain-containing protein</fullName>
    </recommendedName>
</protein>
<accession>A0A8S1F3E6</accession>
<gene>
    <name evidence="2" type="ORF">CBOVIS_LOCUS8564</name>
</gene>
<dbReference type="SUPFAM" id="SSF54427">
    <property type="entry name" value="NTF2-like"/>
    <property type="match status" value="1"/>
</dbReference>
<dbReference type="AlphaFoldDB" id="A0A8S1F3E6"/>
<evidence type="ECO:0000313" key="3">
    <source>
        <dbReference type="Proteomes" id="UP000494206"/>
    </source>
</evidence>
<name>A0A8S1F3E6_9PELO</name>
<dbReference type="EMBL" id="CADEPM010000005">
    <property type="protein sequence ID" value="CAB3406492.1"/>
    <property type="molecule type" value="Genomic_DNA"/>
</dbReference>
<dbReference type="Gene3D" id="3.10.450.50">
    <property type="match status" value="1"/>
</dbReference>
<comment type="caution">
    <text evidence="2">The sequence shown here is derived from an EMBL/GenBank/DDBJ whole genome shotgun (WGS) entry which is preliminary data.</text>
</comment>
<dbReference type="InterPro" id="IPR027843">
    <property type="entry name" value="DUF4440"/>
</dbReference>
<evidence type="ECO:0000313" key="2">
    <source>
        <dbReference type="EMBL" id="CAB3406492.1"/>
    </source>
</evidence>
<organism evidence="2 3">
    <name type="scientific">Caenorhabditis bovis</name>
    <dbReference type="NCBI Taxonomy" id="2654633"/>
    <lineage>
        <taxon>Eukaryota</taxon>
        <taxon>Metazoa</taxon>
        <taxon>Ecdysozoa</taxon>
        <taxon>Nematoda</taxon>
        <taxon>Chromadorea</taxon>
        <taxon>Rhabditida</taxon>
        <taxon>Rhabditina</taxon>
        <taxon>Rhabditomorpha</taxon>
        <taxon>Rhabditoidea</taxon>
        <taxon>Rhabditidae</taxon>
        <taxon>Peloderinae</taxon>
        <taxon>Caenorhabditis</taxon>
    </lineage>
</organism>
<evidence type="ECO:0000259" key="1">
    <source>
        <dbReference type="Pfam" id="PF14534"/>
    </source>
</evidence>